<dbReference type="SMART" id="SM00360">
    <property type="entry name" value="RRM"/>
    <property type="match status" value="2"/>
</dbReference>
<protein>
    <recommendedName>
        <fullName evidence="4">RRM domain-containing protein</fullName>
    </recommendedName>
</protein>
<evidence type="ECO:0000313" key="7">
    <source>
        <dbReference type="Proteomes" id="UP000077755"/>
    </source>
</evidence>
<evidence type="ECO:0000259" key="4">
    <source>
        <dbReference type="PROSITE" id="PS50102"/>
    </source>
</evidence>
<dbReference type="AlphaFoldDB" id="A0A166E7I0"/>
<dbReference type="GO" id="GO:0003723">
    <property type="term" value="F:RNA binding"/>
    <property type="evidence" value="ECO:0007669"/>
    <property type="project" value="UniProtKB-UniRule"/>
</dbReference>
<dbReference type="PROSITE" id="PS50102">
    <property type="entry name" value="RRM"/>
    <property type="match status" value="2"/>
</dbReference>
<evidence type="ECO:0000256" key="1">
    <source>
        <dbReference type="ARBA" id="ARBA00022884"/>
    </source>
</evidence>
<evidence type="ECO:0000313" key="5">
    <source>
        <dbReference type="EMBL" id="KZN06200.1"/>
    </source>
</evidence>
<dbReference type="InterPro" id="IPR007201">
    <property type="entry name" value="Mei2-like_Rrm_C"/>
</dbReference>
<gene>
    <name evidence="5" type="ORF">DCAR_007037</name>
    <name evidence="6" type="ORF">DCAR_0207949</name>
</gene>
<dbReference type="KEGG" id="dcr:108208132"/>
<proteinExistence type="predicted"/>
<dbReference type="CDD" id="cd12530">
    <property type="entry name" value="RRM3_EAR1_like"/>
    <property type="match status" value="1"/>
</dbReference>
<dbReference type="OrthoDB" id="417481at2759"/>
<dbReference type="Pfam" id="PF00076">
    <property type="entry name" value="RRM_1"/>
    <property type="match status" value="1"/>
</dbReference>
<organism evidence="5">
    <name type="scientific">Daucus carota subsp. sativus</name>
    <name type="common">Carrot</name>
    <dbReference type="NCBI Taxonomy" id="79200"/>
    <lineage>
        <taxon>Eukaryota</taxon>
        <taxon>Viridiplantae</taxon>
        <taxon>Streptophyta</taxon>
        <taxon>Embryophyta</taxon>
        <taxon>Tracheophyta</taxon>
        <taxon>Spermatophyta</taxon>
        <taxon>Magnoliopsida</taxon>
        <taxon>eudicotyledons</taxon>
        <taxon>Gunneridae</taxon>
        <taxon>Pentapetalae</taxon>
        <taxon>asterids</taxon>
        <taxon>campanulids</taxon>
        <taxon>Apiales</taxon>
        <taxon>Apiaceae</taxon>
        <taxon>Apioideae</taxon>
        <taxon>Scandiceae</taxon>
        <taxon>Daucinae</taxon>
        <taxon>Daucus</taxon>
        <taxon>Daucus sect. Daucus</taxon>
    </lineage>
</organism>
<keyword evidence="7" id="KW-1185">Reference proteome</keyword>
<dbReference type="SUPFAM" id="SSF54928">
    <property type="entry name" value="RNA-binding domain, RBD"/>
    <property type="match status" value="2"/>
</dbReference>
<accession>A0A166E7I0</accession>
<dbReference type="InterPro" id="IPR034458">
    <property type="entry name" value="EAR1-like_RRM3"/>
</dbReference>
<feature type="region of interest" description="Disordered" evidence="3">
    <location>
        <begin position="335"/>
        <end position="366"/>
    </location>
</feature>
<dbReference type="EMBL" id="CP093344">
    <property type="protein sequence ID" value="WOG88714.1"/>
    <property type="molecule type" value="Genomic_DNA"/>
</dbReference>
<dbReference type="FunFam" id="3.30.70.330:FF:001402">
    <property type="entry name" value="Terminal EAR1-like 1"/>
    <property type="match status" value="1"/>
</dbReference>
<keyword evidence="1 2" id="KW-0694">RNA-binding</keyword>
<feature type="domain" description="RRM" evidence="4">
    <location>
        <begin position="207"/>
        <end position="280"/>
    </location>
</feature>
<dbReference type="Pfam" id="PF04059">
    <property type="entry name" value="RRM_2"/>
    <property type="match status" value="1"/>
</dbReference>
<dbReference type="InterPro" id="IPR012677">
    <property type="entry name" value="Nucleotide-bd_a/b_plait_sf"/>
</dbReference>
<dbReference type="Gene3D" id="3.30.70.330">
    <property type="match status" value="3"/>
</dbReference>
<dbReference type="Gramene" id="KZN06200">
    <property type="protein sequence ID" value="KZN06200"/>
    <property type="gene ID" value="DCAR_007037"/>
</dbReference>
<evidence type="ECO:0000256" key="3">
    <source>
        <dbReference type="SAM" id="MobiDB-lite"/>
    </source>
</evidence>
<dbReference type="Proteomes" id="UP000077755">
    <property type="component" value="Chromosome 2"/>
</dbReference>
<dbReference type="OMA" id="KFFNANT"/>
<reference evidence="5" key="1">
    <citation type="journal article" date="2016" name="Nat. Genet.">
        <title>A high-quality carrot genome assembly provides new insights into carotenoid accumulation and asterid genome evolution.</title>
        <authorList>
            <person name="Iorizzo M."/>
            <person name="Ellison S."/>
            <person name="Senalik D."/>
            <person name="Zeng P."/>
            <person name="Satapoomin P."/>
            <person name="Huang J."/>
            <person name="Bowman M."/>
            <person name="Iovene M."/>
            <person name="Sanseverino W."/>
            <person name="Cavagnaro P."/>
            <person name="Yildiz M."/>
            <person name="Macko-Podgorni A."/>
            <person name="Moranska E."/>
            <person name="Grzebelus E."/>
            <person name="Grzebelus D."/>
            <person name="Ashrafi H."/>
            <person name="Zheng Z."/>
            <person name="Cheng S."/>
            <person name="Spooner D."/>
            <person name="Van Deynze A."/>
            <person name="Simon P."/>
        </authorList>
    </citation>
    <scope>NUCLEOTIDE SEQUENCE [LARGE SCALE GENOMIC DNA]</scope>
    <source>
        <tissue evidence="5">Leaf</tissue>
    </source>
</reference>
<dbReference type="InterPro" id="IPR000504">
    <property type="entry name" value="RRM_dom"/>
</dbReference>
<reference evidence="6" key="2">
    <citation type="submission" date="2022-03" db="EMBL/GenBank/DDBJ databases">
        <title>Draft title - Genomic analysis of global carrot germplasm unveils the trajectory of domestication and the origin of high carotenoid orange carrot.</title>
        <authorList>
            <person name="Iorizzo M."/>
            <person name="Ellison S."/>
            <person name="Senalik D."/>
            <person name="Macko-Podgorni A."/>
            <person name="Grzebelus D."/>
            <person name="Bostan H."/>
            <person name="Rolling W."/>
            <person name="Curaba J."/>
            <person name="Simon P."/>
        </authorList>
    </citation>
    <scope>NUCLEOTIDE SEQUENCE</scope>
    <source>
        <tissue evidence="6">Leaf</tissue>
    </source>
</reference>
<feature type="compositionally biased region" description="Polar residues" evidence="3">
    <location>
        <begin position="539"/>
        <end position="551"/>
    </location>
</feature>
<dbReference type="EMBL" id="LNRQ01000002">
    <property type="protein sequence ID" value="KZN06200.1"/>
    <property type="molecule type" value="Genomic_DNA"/>
</dbReference>
<feature type="region of interest" description="Disordered" evidence="3">
    <location>
        <begin position="302"/>
        <end position="322"/>
    </location>
</feature>
<feature type="domain" description="RRM" evidence="4">
    <location>
        <begin position="80"/>
        <end position="162"/>
    </location>
</feature>
<name>A0A166E7I0_DAUCS</name>
<evidence type="ECO:0000313" key="6">
    <source>
        <dbReference type="EMBL" id="WOG88714.1"/>
    </source>
</evidence>
<dbReference type="InterPro" id="IPR035979">
    <property type="entry name" value="RBD_domain_sf"/>
</dbReference>
<feature type="region of interest" description="Disordered" evidence="3">
    <location>
        <begin position="533"/>
        <end position="598"/>
    </location>
</feature>
<evidence type="ECO:0000256" key="2">
    <source>
        <dbReference type="PROSITE-ProRule" id="PRU00176"/>
    </source>
</evidence>
<sequence>MEHRTLLNHPGPLDPGAQEFIPQAPFPVATTQIYYSHTYHLPSETLAVQNIAYPAPPAYVSVDQPPLPLALPPASTTPSRVLLLSSVPTDVSESTLRRDLEVFGDVRAVEMERVGEGIVAVHFYDLRHAKTALAEIQKQHMQHQCRVREHFNDVMNMNKNNSPYEVAPLSFPVPLPPPACGLVAGRAVWAQFMVPGIGGYPESYNQGTLVIFNVPPHFPARSLMDIFEEFGCVKELREPPLKRSQRFIEFYDTRDAARAFAVMNGEEINGRHLLIEFSKPVGYNRRFPKSFNCKLNSIPSRPPRSPAFAHSNSTPWQPRVSGRISKSPIATMASLNLKGGGGVENRDRNSNRRGATSSSIGMGGVTNMKHVKSNKAGWSVQKEHDLRFLINEDSIKLSNSSDPRTTVMIKNIPNKYSQKLLLNMLDNHCIHCNQQIDDDEQPLSSYDFVYLPIDFGNKCNVGYGFVNMTSPEATLRLYKAFHHQNWEVFNSRKICEVTYARLQGLEALKEHFKSSKFPSDAEAEDYMPVVFSPPRDGRTLSNPVPITTSKIAFNKNHQEGGDDEAREGEAGGGESDGVNSGDDYDNDVISGGSNSDGL</sequence>
<dbReference type="PANTHER" id="PTHR23189">
    <property type="entry name" value="RNA RECOGNITION MOTIF-CONTAINING"/>
    <property type="match status" value="1"/>
</dbReference>